<keyword evidence="2" id="KW-0012">Acyltransferase</keyword>
<dbReference type="GO" id="GO:0016020">
    <property type="term" value="C:membrane"/>
    <property type="evidence" value="ECO:0007669"/>
    <property type="project" value="TreeGrafter"/>
</dbReference>
<dbReference type="PANTHER" id="PTHR22753:SF14">
    <property type="entry name" value="MONOACYLGLYCEROL_DIACYLGLYCEROL O-ACYLTRANSFERASE"/>
    <property type="match status" value="1"/>
</dbReference>
<dbReference type="HOGENOM" id="CLU_042900_1_0_7"/>
<dbReference type="AlphaFoldDB" id="D0LXG7"/>
<name>D0LXG7_HALO1</name>
<protein>
    <submittedName>
        <fullName evidence="2">Phospholipid/glycerol acyltransferase</fullName>
    </submittedName>
</protein>
<reference evidence="2 3" key="1">
    <citation type="journal article" date="2010" name="Stand. Genomic Sci.">
        <title>Complete genome sequence of Haliangium ochraceum type strain (SMP-2).</title>
        <authorList>
            <consortium name="US DOE Joint Genome Institute (JGI-PGF)"/>
            <person name="Ivanova N."/>
            <person name="Daum C."/>
            <person name="Lang E."/>
            <person name="Abt B."/>
            <person name="Kopitz M."/>
            <person name="Saunders E."/>
            <person name="Lapidus A."/>
            <person name="Lucas S."/>
            <person name="Glavina Del Rio T."/>
            <person name="Nolan M."/>
            <person name="Tice H."/>
            <person name="Copeland A."/>
            <person name="Cheng J.F."/>
            <person name="Chen F."/>
            <person name="Bruce D."/>
            <person name="Goodwin L."/>
            <person name="Pitluck S."/>
            <person name="Mavromatis K."/>
            <person name="Pati A."/>
            <person name="Mikhailova N."/>
            <person name="Chen A."/>
            <person name="Palaniappan K."/>
            <person name="Land M."/>
            <person name="Hauser L."/>
            <person name="Chang Y.J."/>
            <person name="Jeffries C.D."/>
            <person name="Detter J.C."/>
            <person name="Brettin T."/>
            <person name="Rohde M."/>
            <person name="Goker M."/>
            <person name="Bristow J."/>
            <person name="Markowitz V."/>
            <person name="Eisen J.A."/>
            <person name="Hugenholtz P."/>
            <person name="Kyrpides N.C."/>
            <person name="Klenk H.P."/>
        </authorList>
    </citation>
    <scope>NUCLEOTIDE SEQUENCE [LARGE SCALE GENOMIC DNA]</scope>
    <source>
        <strain evidence="3">DSM 14365 / CIP 107738 / JCM 11303 / AJ 13395 / SMP-2</strain>
    </source>
</reference>
<keyword evidence="2" id="KW-0808">Transferase</keyword>
<dbReference type="Pfam" id="PF01553">
    <property type="entry name" value="Acyltransferase"/>
    <property type="match status" value="1"/>
</dbReference>
<dbReference type="OrthoDB" id="5241618at2"/>
<dbReference type="SMART" id="SM00563">
    <property type="entry name" value="PlsC"/>
    <property type="match status" value="1"/>
</dbReference>
<feature type="domain" description="Phospholipid/glycerol acyltransferase" evidence="1">
    <location>
        <begin position="80"/>
        <end position="198"/>
    </location>
</feature>
<dbReference type="KEGG" id="hoh:Hoch_5237"/>
<evidence type="ECO:0000259" key="1">
    <source>
        <dbReference type="SMART" id="SM00563"/>
    </source>
</evidence>
<dbReference type="InterPro" id="IPR002123">
    <property type="entry name" value="Plipid/glycerol_acylTrfase"/>
</dbReference>
<evidence type="ECO:0000313" key="2">
    <source>
        <dbReference type="EMBL" id="ACY17722.1"/>
    </source>
</evidence>
<dbReference type="CDD" id="cd07987">
    <property type="entry name" value="LPLAT_MGAT-like"/>
    <property type="match status" value="1"/>
</dbReference>
<dbReference type="EMBL" id="CP001804">
    <property type="protein sequence ID" value="ACY17722.1"/>
    <property type="molecule type" value="Genomic_DNA"/>
</dbReference>
<dbReference type="eggNOG" id="COG0204">
    <property type="taxonomic scope" value="Bacteria"/>
</dbReference>
<dbReference type="RefSeq" id="WP_012830314.1">
    <property type="nucleotide sequence ID" value="NC_013440.1"/>
</dbReference>
<organism evidence="2 3">
    <name type="scientific">Haliangium ochraceum (strain DSM 14365 / JCM 11303 / SMP-2)</name>
    <dbReference type="NCBI Taxonomy" id="502025"/>
    <lineage>
        <taxon>Bacteria</taxon>
        <taxon>Pseudomonadati</taxon>
        <taxon>Myxococcota</taxon>
        <taxon>Polyangia</taxon>
        <taxon>Haliangiales</taxon>
        <taxon>Kofleriaceae</taxon>
        <taxon>Haliangium</taxon>
    </lineage>
</organism>
<dbReference type="SUPFAM" id="SSF69593">
    <property type="entry name" value="Glycerol-3-phosphate (1)-acyltransferase"/>
    <property type="match status" value="1"/>
</dbReference>
<evidence type="ECO:0000313" key="3">
    <source>
        <dbReference type="Proteomes" id="UP000001880"/>
    </source>
</evidence>
<dbReference type="STRING" id="502025.Hoch_5237"/>
<keyword evidence="3" id="KW-1185">Reference proteome</keyword>
<accession>D0LXG7</accession>
<dbReference type="Proteomes" id="UP000001880">
    <property type="component" value="Chromosome"/>
</dbReference>
<gene>
    <name evidence="2" type="ordered locus">Hoch_5237</name>
</gene>
<dbReference type="PANTHER" id="PTHR22753">
    <property type="entry name" value="TRANSMEMBRANE PROTEIN 68"/>
    <property type="match status" value="1"/>
</dbReference>
<proteinExistence type="predicted"/>
<sequence>MAPADWLKQRVDALVERHLGPKLVRRCEALSTRRNEYGYDPFGFHPGSLKYPLVVARWLYRHYFRCETRGMENIPSDGPCLLVANHSGQLPFDALVILTAVMLEAPQPRVARTMVERFVPTLPFVSYLYPRWGQITGTPENCRRLLADDEMILVFPEGAAGISKPFSHRYQLQGFGHGFLRLALETGAPVVPIAVVGAEEQAPALNSKWLAKLAGTPAFPIVPYPPFVPIVPLPVKYRLLVGEPMYFEGDPDDEDELLAPRVRAVKNRIRTLMHQGLRERDHVFW</sequence>
<dbReference type="GO" id="GO:0016746">
    <property type="term" value="F:acyltransferase activity"/>
    <property type="evidence" value="ECO:0007669"/>
    <property type="project" value="UniProtKB-KW"/>
</dbReference>